<keyword evidence="8" id="KW-1185">Reference proteome</keyword>
<evidence type="ECO:0000256" key="4">
    <source>
        <dbReference type="ARBA" id="ARBA00023136"/>
    </source>
</evidence>
<evidence type="ECO:0000256" key="3">
    <source>
        <dbReference type="ARBA" id="ARBA00022989"/>
    </source>
</evidence>
<dbReference type="Pfam" id="PF01794">
    <property type="entry name" value="Ferric_reduct"/>
    <property type="match status" value="1"/>
</dbReference>
<feature type="transmembrane region" description="Helical" evidence="5">
    <location>
        <begin position="183"/>
        <end position="203"/>
    </location>
</feature>
<evidence type="ECO:0000256" key="1">
    <source>
        <dbReference type="ARBA" id="ARBA00004141"/>
    </source>
</evidence>
<dbReference type="RefSeq" id="WP_210224115.1">
    <property type="nucleotide sequence ID" value="NZ_CP072801.1"/>
</dbReference>
<feature type="transmembrane region" description="Helical" evidence="5">
    <location>
        <begin position="121"/>
        <end position="144"/>
    </location>
</feature>
<gene>
    <name evidence="7" type="ORF">J9253_08180</name>
</gene>
<feature type="transmembrane region" description="Helical" evidence="5">
    <location>
        <begin position="79"/>
        <end position="101"/>
    </location>
</feature>
<evidence type="ECO:0000313" key="7">
    <source>
        <dbReference type="EMBL" id="QTR47880.1"/>
    </source>
</evidence>
<evidence type="ECO:0000313" key="8">
    <source>
        <dbReference type="Proteomes" id="UP000672039"/>
    </source>
</evidence>
<dbReference type="EMBL" id="CP072801">
    <property type="protein sequence ID" value="QTR47880.1"/>
    <property type="molecule type" value="Genomic_DNA"/>
</dbReference>
<protein>
    <submittedName>
        <fullName evidence="7">Ferric reductase-like transmembrane domain-containing protein</fullName>
    </submittedName>
</protein>
<reference evidence="7 8" key="1">
    <citation type="submission" date="2021-04" db="EMBL/GenBank/DDBJ databases">
        <title>Genomics, taxonomy and metabolism of representatives of sulfur bacteria of the genus Thiothrix: Thiothrix fructosivorans QT, Thiothrix unzii A1T and three new species, Thiothrix subterranea sp. nov., Thiothrix litoralis sp. nov. and 'Candidatus Thiothrix anitrata' sp. nov.</title>
        <authorList>
            <person name="Ravin N.V."/>
            <person name="Smolyakov D."/>
            <person name="Rudenko T.S."/>
            <person name="Mardanov A.V."/>
            <person name="Beletsky A.V."/>
            <person name="Markov N.D."/>
            <person name="Fomenkov A.I."/>
            <person name="Roberts R.J."/>
            <person name="Karnachuk O.V."/>
            <person name="Novikov A."/>
            <person name="Grabovich M.Y."/>
        </authorList>
    </citation>
    <scope>NUCLEOTIDE SEQUENCE [LARGE SCALE GENOMIC DNA]</scope>
    <source>
        <strain evidence="7 8">AS</strain>
    </source>
</reference>
<evidence type="ECO:0000256" key="2">
    <source>
        <dbReference type="ARBA" id="ARBA00022692"/>
    </source>
</evidence>
<accession>A0ABX7X417</accession>
<proteinExistence type="predicted"/>
<evidence type="ECO:0000256" key="5">
    <source>
        <dbReference type="SAM" id="Phobius"/>
    </source>
</evidence>
<evidence type="ECO:0000259" key="6">
    <source>
        <dbReference type="Pfam" id="PF01794"/>
    </source>
</evidence>
<comment type="subcellular location">
    <subcellularLocation>
        <location evidence="1">Membrane</location>
        <topology evidence="1">Multi-pass membrane protein</topology>
    </subcellularLocation>
</comment>
<name>A0ABX7X417_9GAMM</name>
<feature type="transmembrane region" description="Helical" evidence="5">
    <location>
        <begin position="39"/>
        <end position="58"/>
    </location>
</feature>
<sequence length="218" mass="24359">MQIHPKKIVIIIALLIFIALPALLFALGSAPSRSLLKDSLSLLTVLAFSFMLQQLFLTRNFKGIQAYYKLSQLSNIHKYIGYFVVTVFLFHPVLLVVPRFFEAGVKPLDALITLLTTFQSLGVVLGLIAWGLMLLLGMTAIFRYKLVQKLGIKYKAWRLFHGALSVLFISIASWHAIELGRHVDTLMASFIMVFAVSGAVLLVKQYVLTTEKRTGVTS</sequence>
<keyword evidence="4 5" id="KW-0472">Membrane</keyword>
<feature type="domain" description="Ferric oxidoreductase" evidence="6">
    <location>
        <begin position="44"/>
        <end position="170"/>
    </location>
</feature>
<organism evidence="7 8">
    <name type="scientific">Thiothrix litoralis</name>
    <dbReference type="NCBI Taxonomy" id="2891210"/>
    <lineage>
        <taxon>Bacteria</taxon>
        <taxon>Pseudomonadati</taxon>
        <taxon>Pseudomonadota</taxon>
        <taxon>Gammaproteobacteria</taxon>
        <taxon>Thiotrichales</taxon>
        <taxon>Thiotrichaceae</taxon>
        <taxon>Thiothrix</taxon>
    </lineage>
</organism>
<dbReference type="InterPro" id="IPR013130">
    <property type="entry name" value="Fe3_Rdtase_TM_dom"/>
</dbReference>
<keyword evidence="3 5" id="KW-1133">Transmembrane helix</keyword>
<feature type="transmembrane region" description="Helical" evidence="5">
    <location>
        <begin position="7"/>
        <end position="27"/>
    </location>
</feature>
<dbReference type="Proteomes" id="UP000672039">
    <property type="component" value="Chromosome"/>
</dbReference>
<keyword evidence="2 5" id="KW-0812">Transmembrane</keyword>
<feature type="transmembrane region" description="Helical" evidence="5">
    <location>
        <begin position="156"/>
        <end position="177"/>
    </location>
</feature>